<accession>A0A4U9VQ96</accession>
<dbReference type="EMBL" id="LR590484">
    <property type="protein sequence ID" value="VTR47882.1"/>
    <property type="molecule type" value="Genomic_DNA"/>
</dbReference>
<evidence type="ECO:0008006" key="5">
    <source>
        <dbReference type="Google" id="ProtNLM"/>
    </source>
</evidence>
<dbReference type="CDD" id="cd02850">
    <property type="entry name" value="E_set_Cellulase_N"/>
    <property type="match status" value="1"/>
</dbReference>
<keyword evidence="2" id="KW-0732">Signal</keyword>
<gene>
    <name evidence="3" type="ORF">NCTC11429_03595</name>
</gene>
<name>A0A4U9VQ96_9SPHI</name>
<evidence type="ECO:0000313" key="4">
    <source>
        <dbReference type="Proteomes" id="UP000308196"/>
    </source>
</evidence>
<dbReference type="Gene3D" id="2.60.40.10">
    <property type="entry name" value="Immunoglobulins"/>
    <property type="match status" value="1"/>
</dbReference>
<dbReference type="GO" id="GO:0005975">
    <property type="term" value="P:carbohydrate metabolic process"/>
    <property type="evidence" value="ECO:0007669"/>
    <property type="project" value="InterPro"/>
</dbReference>
<dbReference type="AlphaFoldDB" id="A0A4U9VQ96"/>
<evidence type="ECO:0000313" key="3">
    <source>
        <dbReference type="EMBL" id="VTR47882.1"/>
    </source>
</evidence>
<dbReference type="SUPFAM" id="SSF81296">
    <property type="entry name" value="E set domains"/>
    <property type="match status" value="1"/>
</dbReference>
<dbReference type="SUPFAM" id="SSF49785">
    <property type="entry name" value="Galactose-binding domain-like"/>
    <property type="match status" value="1"/>
</dbReference>
<protein>
    <recommendedName>
        <fullName evidence="5">Alpha-L-rhamnosidase six-hairpin glycosidase domain-containing protein</fullName>
    </recommendedName>
</protein>
<dbReference type="InterPro" id="IPR014756">
    <property type="entry name" value="Ig_E-set"/>
</dbReference>
<dbReference type="RefSeq" id="WP_028068826.1">
    <property type="nucleotide sequence ID" value="NZ_LR590484.1"/>
</dbReference>
<dbReference type="GeneID" id="78464257"/>
<dbReference type="STRING" id="1123265.GCA_000686625_01269"/>
<dbReference type="GO" id="GO:0008810">
    <property type="term" value="F:cellulase activity"/>
    <property type="evidence" value="ECO:0007669"/>
    <property type="project" value="InterPro"/>
</dbReference>
<reference evidence="3 4" key="1">
    <citation type="submission" date="2019-05" db="EMBL/GenBank/DDBJ databases">
        <authorList>
            <consortium name="Pathogen Informatics"/>
        </authorList>
    </citation>
    <scope>NUCLEOTIDE SEQUENCE [LARGE SCALE GENOMIC DNA]</scope>
    <source>
        <strain evidence="3 4">NCTC11429</strain>
    </source>
</reference>
<dbReference type="KEGG" id="stha:NCTC11429_03595"/>
<evidence type="ECO:0000256" key="1">
    <source>
        <dbReference type="ARBA" id="ARBA00007072"/>
    </source>
</evidence>
<dbReference type="InterPro" id="IPR013783">
    <property type="entry name" value="Ig-like_fold"/>
</dbReference>
<organism evidence="3 4">
    <name type="scientific">Sphingobacterium thalpophilum</name>
    <dbReference type="NCBI Taxonomy" id="259"/>
    <lineage>
        <taxon>Bacteria</taxon>
        <taxon>Pseudomonadati</taxon>
        <taxon>Bacteroidota</taxon>
        <taxon>Sphingobacteriia</taxon>
        <taxon>Sphingobacteriales</taxon>
        <taxon>Sphingobacteriaceae</taxon>
        <taxon>Sphingobacterium</taxon>
    </lineage>
</organism>
<dbReference type="Proteomes" id="UP000308196">
    <property type="component" value="Chromosome"/>
</dbReference>
<feature type="signal peptide" evidence="2">
    <location>
        <begin position="1"/>
        <end position="22"/>
    </location>
</feature>
<dbReference type="Gene3D" id="2.60.120.260">
    <property type="entry name" value="Galactose-binding domain-like"/>
    <property type="match status" value="1"/>
</dbReference>
<sequence length="767" mass="86752">MKSFFLFILLIMVFCCPDAVVAQMINLAARKPIAAEPHIADNNPSHLVDGRDETLFYAYPSAPLNRITVDLQGEYQVDRVLLRGFRGNDTMQVITVDKKGGQTVVFKGTLPGKKLISFQPVSAHKLILEYVPKNKTLMGELEVYAYEREPVMVNQSGYNTNAIKRFTAPKSTEGTIFWVVKAGQEQPLYQGTIQGQVGDFTAFNPSGTSEYQIVVNGPVVGKSHPFFIAPYVMERVSYRPALQFMIDDRCWYGNAIAYSPTQDCADCPSLGVAWRDSHQFSFELQALINLYFSNPDAFTVERMPVEGHYKGLRQDLPANTPEVVRLIYYAVDIYLRGKVNHTLLKEQLAYFLYAYPMLRDYIPKQVYLEARDYLFGIWGDSVNSRWRWHDIEHDANLFQTYTIIGTGKGQFPPGHSIAPNLMMYEVAKREGRRDAEKYWNAAFKQAEWIIGHIDWKDPAVTKGQRMNEYVTLQNLGYFLKQYPDKCPKGLANKIVDWARTIVPRGHNLWDFRMYNDNKWVIPDIKPASDPAFNPQGSFNEPGNIAGFPVPALIAKDVVNDPNLQHQLEILAVGQIDNVFGRNPAGRHYSYDALTDFVGADVPWFQELEGGAGMLQTVRGVLDGSPKEDMYPYHPYGGDPGHTEGWVTFNTAWIEGIAYRNYDLTKVQLFDGEFKESLSQVSGSQQVGLRLTAPLNLDPSVRENAKLIVMKNGDEPLGTVELKEDGVDGLCFESVISMNRFPNLKKGDVVTFAYGMGWFTRLVKIKVE</sequence>
<comment type="similarity">
    <text evidence="1">Belongs to the glycosyl hydrolase 9 (cellulase E) family.</text>
</comment>
<proteinExistence type="inferred from homology"/>
<dbReference type="InterPro" id="IPR008979">
    <property type="entry name" value="Galactose-bd-like_sf"/>
</dbReference>
<dbReference type="InterPro" id="IPR004197">
    <property type="entry name" value="Cellulase_Ig-like"/>
</dbReference>
<evidence type="ECO:0000256" key="2">
    <source>
        <dbReference type="SAM" id="SignalP"/>
    </source>
</evidence>
<feature type="chain" id="PRO_5020734619" description="Alpha-L-rhamnosidase six-hairpin glycosidase domain-containing protein" evidence="2">
    <location>
        <begin position="23"/>
        <end position="767"/>
    </location>
</feature>